<dbReference type="GO" id="GO:0070401">
    <property type="term" value="F:NADP+ binding"/>
    <property type="evidence" value="ECO:0007669"/>
    <property type="project" value="UniProtKB-ARBA"/>
</dbReference>
<keyword evidence="5 8" id="KW-0521">NADP</keyword>
<dbReference type="GO" id="GO:0004146">
    <property type="term" value="F:dihydrofolate reductase activity"/>
    <property type="evidence" value="ECO:0007669"/>
    <property type="project" value="UniProtKB-EC"/>
</dbReference>
<dbReference type="InterPro" id="IPR024072">
    <property type="entry name" value="DHFR-like_dom_sf"/>
</dbReference>
<keyword evidence="6 8" id="KW-0560">Oxidoreductase</keyword>
<feature type="domain" description="DHFR" evidence="9">
    <location>
        <begin position="2"/>
        <end position="159"/>
    </location>
</feature>
<dbReference type="GO" id="GO:0006730">
    <property type="term" value="P:one-carbon metabolic process"/>
    <property type="evidence" value="ECO:0007669"/>
    <property type="project" value="UniProtKB-KW"/>
</dbReference>
<dbReference type="Gene3D" id="3.40.430.10">
    <property type="entry name" value="Dihydrofolate Reductase, subunit A"/>
    <property type="match status" value="1"/>
</dbReference>
<dbReference type="PROSITE" id="PS51330">
    <property type="entry name" value="DHFR_2"/>
    <property type="match status" value="1"/>
</dbReference>
<dbReference type="InterPro" id="IPR001796">
    <property type="entry name" value="DHFR_dom"/>
</dbReference>
<evidence type="ECO:0000256" key="7">
    <source>
        <dbReference type="ARBA" id="ARBA00025067"/>
    </source>
</evidence>
<organism evidence="10 11">
    <name type="scientific">Hufsiella ginkgonis</name>
    <dbReference type="NCBI Taxonomy" id="2695274"/>
    <lineage>
        <taxon>Bacteria</taxon>
        <taxon>Pseudomonadati</taxon>
        <taxon>Bacteroidota</taxon>
        <taxon>Sphingobacteriia</taxon>
        <taxon>Sphingobacteriales</taxon>
        <taxon>Sphingobacteriaceae</taxon>
        <taxon>Hufsiella</taxon>
    </lineage>
</organism>
<dbReference type="EMBL" id="WVHS01000002">
    <property type="protein sequence ID" value="MXV15851.1"/>
    <property type="molecule type" value="Genomic_DNA"/>
</dbReference>
<sequence length="160" mass="17895">MEVRIVVIADRENGIGRDNALLAHMPADLKHFKELTIGHPVIMGRKTFDSVGKPLPGRRNIVITTQDIEIAGAEVVHSLPEALELCGGTSHISVVGGATIYEQAIHVTDVIYLTRIHAVFEADTFFPAIDPHTWEETGRKDHEANEKNPFPYSFITYRRR</sequence>
<evidence type="ECO:0000313" key="10">
    <source>
        <dbReference type="EMBL" id="MXV15851.1"/>
    </source>
</evidence>
<dbReference type="Proteomes" id="UP000451233">
    <property type="component" value="Unassembled WGS sequence"/>
</dbReference>
<dbReference type="SUPFAM" id="SSF53597">
    <property type="entry name" value="Dihydrofolate reductase-like"/>
    <property type="match status" value="1"/>
</dbReference>
<comment type="catalytic activity">
    <reaction evidence="8">
        <text>(6S)-5,6,7,8-tetrahydrofolate + NADP(+) = 7,8-dihydrofolate + NADPH + H(+)</text>
        <dbReference type="Rhea" id="RHEA:15009"/>
        <dbReference type="ChEBI" id="CHEBI:15378"/>
        <dbReference type="ChEBI" id="CHEBI:57451"/>
        <dbReference type="ChEBI" id="CHEBI:57453"/>
        <dbReference type="ChEBI" id="CHEBI:57783"/>
        <dbReference type="ChEBI" id="CHEBI:58349"/>
        <dbReference type="EC" id="1.5.1.3"/>
    </reaction>
</comment>
<dbReference type="PRINTS" id="PR00070">
    <property type="entry name" value="DHFR"/>
</dbReference>
<dbReference type="GO" id="GO:0046655">
    <property type="term" value="P:folic acid metabolic process"/>
    <property type="evidence" value="ECO:0007669"/>
    <property type="project" value="TreeGrafter"/>
</dbReference>
<dbReference type="Pfam" id="PF00186">
    <property type="entry name" value="DHFR_1"/>
    <property type="match status" value="1"/>
</dbReference>
<evidence type="ECO:0000256" key="3">
    <source>
        <dbReference type="ARBA" id="ARBA00012856"/>
    </source>
</evidence>
<dbReference type="RefSeq" id="WP_160906821.1">
    <property type="nucleotide sequence ID" value="NZ_WVHS01000002.1"/>
</dbReference>
<comment type="caution">
    <text evidence="10">The sequence shown here is derived from an EMBL/GenBank/DDBJ whole genome shotgun (WGS) entry which is preliminary data.</text>
</comment>
<comment type="function">
    <text evidence="7 8">Key enzyme in folate metabolism. Catalyzes an essential reaction for de novo glycine and purine synthesis, and for DNA precursor synthesis.</text>
</comment>
<comment type="similarity">
    <text evidence="2 8">Belongs to the dihydrofolate reductase family.</text>
</comment>
<evidence type="ECO:0000256" key="1">
    <source>
        <dbReference type="ARBA" id="ARBA00004903"/>
    </source>
</evidence>
<dbReference type="GO" id="GO:0005829">
    <property type="term" value="C:cytosol"/>
    <property type="evidence" value="ECO:0007669"/>
    <property type="project" value="TreeGrafter"/>
</dbReference>
<dbReference type="PANTHER" id="PTHR48069:SF3">
    <property type="entry name" value="DIHYDROFOLATE REDUCTASE"/>
    <property type="match status" value="1"/>
</dbReference>
<dbReference type="CDD" id="cd00209">
    <property type="entry name" value="DHFR"/>
    <property type="match status" value="1"/>
</dbReference>
<dbReference type="GO" id="GO:0046654">
    <property type="term" value="P:tetrahydrofolate biosynthetic process"/>
    <property type="evidence" value="ECO:0007669"/>
    <property type="project" value="UniProtKB-UniPathway"/>
</dbReference>
<dbReference type="GO" id="GO:0046452">
    <property type="term" value="P:dihydrofolate metabolic process"/>
    <property type="evidence" value="ECO:0007669"/>
    <property type="project" value="TreeGrafter"/>
</dbReference>
<evidence type="ECO:0000256" key="6">
    <source>
        <dbReference type="ARBA" id="ARBA00023002"/>
    </source>
</evidence>
<dbReference type="EC" id="1.5.1.3" evidence="3 8"/>
<proteinExistence type="inferred from homology"/>
<name>A0A7K1XXX5_9SPHI</name>
<gene>
    <name evidence="10" type="ORF">GS398_11090</name>
</gene>
<evidence type="ECO:0000256" key="2">
    <source>
        <dbReference type="ARBA" id="ARBA00009539"/>
    </source>
</evidence>
<comment type="pathway">
    <text evidence="1 8">Cofactor biosynthesis; tetrahydrofolate biosynthesis; 5,6,7,8-tetrahydrofolate from 7,8-dihydrofolate: step 1/1.</text>
</comment>
<evidence type="ECO:0000259" key="9">
    <source>
        <dbReference type="PROSITE" id="PS51330"/>
    </source>
</evidence>
<dbReference type="UniPathway" id="UPA00077">
    <property type="reaction ID" value="UER00158"/>
</dbReference>
<evidence type="ECO:0000313" key="11">
    <source>
        <dbReference type="Proteomes" id="UP000451233"/>
    </source>
</evidence>
<keyword evidence="11" id="KW-1185">Reference proteome</keyword>
<dbReference type="FunFam" id="3.40.430.10:FF:000001">
    <property type="entry name" value="Dihydrofolate reductase"/>
    <property type="match status" value="1"/>
</dbReference>
<reference evidence="10 11" key="1">
    <citation type="submission" date="2019-11" db="EMBL/GenBank/DDBJ databases">
        <title>Pedobacter sp. HMF7056 Genome sequencing and assembly.</title>
        <authorList>
            <person name="Kang H."/>
            <person name="Kim H."/>
            <person name="Joh K."/>
        </authorList>
    </citation>
    <scope>NUCLEOTIDE SEQUENCE [LARGE SCALE GENOMIC DNA]</scope>
    <source>
        <strain evidence="10 11">HMF7056</strain>
    </source>
</reference>
<evidence type="ECO:0000256" key="5">
    <source>
        <dbReference type="ARBA" id="ARBA00022857"/>
    </source>
</evidence>
<dbReference type="InterPro" id="IPR012259">
    <property type="entry name" value="DHFR"/>
</dbReference>
<evidence type="ECO:0000256" key="4">
    <source>
        <dbReference type="ARBA" id="ARBA00022563"/>
    </source>
</evidence>
<evidence type="ECO:0000256" key="8">
    <source>
        <dbReference type="PIRNR" id="PIRNR000194"/>
    </source>
</evidence>
<dbReference type="PANTHER" id="PTHR48069">
    <property type="entry name" value="DIHYDROFOLATE REDUCTASE"/>
    <property type="match status" value="1"/>
</dbReference>
<dbReference type="AlphaFoldDB" id="A0A7K1XXX5"/>
<accession>A0A7K1XXX5</accession>
<protein>
    <recommendedName>
        <fullName evidence="3 8">Dihydrofolate reductase</fullName>
        <ecNumber evidence="3 8">1.5.1.3</ecNumber>
    </recommendedName>
</protein>
<keyword evidence="4 8" id="KW-0554">One-carbon metabolism</keyword>
<dbReference type="PIRSF" id="PIRSF000194">
    <property type="entry name" value="DHFR"/>
    <property type="match status" value="1"/>
</dbReference>